<dbReference type="GO" id="GO:0001522">
    <property type="term" value="P:pseudouridine synthesis"/>
    <property type="evidence" value="ECO:0007669"/>
    <property type="project" value="InterPro"/>
</dbReference>
<dbReference type="RefSeq" id="WP_235293767.1">
    <property type="nucleotide sequence ID" value="NZ_BSOH01000020.1"/>
</dbReference>
<dbReference type="PANTHER" id="PTHR21600">
    <property type="entry name" value="MITOCHONDRIAL RNA PSEUDOURIDINE SYNTHASE"/>
    <property type="match status" value="1"/>
</dbReference>
<dbReference type="PANTHER" id="PTHR21600:SF83">
    <property type="entry name" value="PSEUDOURIDYLATE SYNTHASE RPUSD4, MITOCHONDRIAL"/>
    <property type="match status" value="1"/>
</dbReference>
<comment type="caution">
    <text evidence="4">The sequence shown here is derived from an EMBL/GenBank/DDBJ whole genome shotgun (WGS) entry which is preliminary data.</text>
</comment>
<accession>A0AA37WFC1</accession>
<dbReference type="Proteomes" id="UP001156666">
    <property type="component" value="Unassembled WGS sequence"/>
</dbReference>
<dbReference type="Pfam" id="PF00849">
    <property type="entry name" value="PseudoU_synth_2"/>
    <property type="match status" value="1"/>
</dbReference>
<dbReference type="GO" id="GO:0140098">
    <property type="term" value="F:catalytic activity, acting on RNA"/>
    <property type="evidence" value="ECO:0007669"/>
    <property type="project" value="UniProtKB-ARBA"/>
</dbReference>
<name>A0AA37WFC1_9BACT</name>
<keyword evidence="2" id="KW-0413">Isomerase</keyword>
<dbReference type="AlphaFoldDB" id="A0AA37WFC1"/>
<protein>
    <submittedName>
        <fullName evidence="4">RNA pseudouridine synthase</fullName>
    </submittedName>
</protein>
<evidence type="ECO:0000313" key="4">
    <source>
        <dbReference type="EMBL" id="GLR18402.1"/>
    </source>
</evidence>
<dbReference type="GO" id="GO:0006396">
    <property type="term" value="P:RNA processing"/>
    <property type="evidence" value="ECO:0007669"/>
    <property type="project" value="UniProtKB-ARBA"/>
</dbReference>
<reference evidence="4" key="2">
    <citation type="submission" date="2023-01" db="EMBL/GenBank/DDBJ databases">
        <title>Draft genome sequence of Portibacter lacus strain NBRC 108769.</title>
        <authorList>
            <person name="Sun Q."/>
            <person name="Mori K."/>
        </authorList>
    </citation>
    <scope>NUCLEOTIDE SEQUENCE</scope>
    <source>
        <strain evidence="4">NBRC 108769</strain>
    </source>
</reference>
<evidence type="ECO:0000256" key="2">
    <source>
        <dbReference type="ARBA" id="ARBA00023235"/>
    </source>
</evidence>
<dbReference type="EMBL" id="BSOH01000020">
    <property type="protein sequence ID" value="GLR18402.1"/>
    <property type="molecule type" value="Genomic_DNA"/>
</dbReference>
<evidence type="ECO:0000256" key="1">
    <source>
        <dbReference type="ARBA" id="ARBA00010876"/>
    </source>
</evidence>
<dbReference type="InterPro" id="IPR006145">
    <property type="entry name" value="PsdUridine_synth_RsuA/RluA"/>
</dbReference>
<gene>
    <name evidence="4" type="ORF">GCM10007940_30180</name>
</gene>
<sequence length="226" mass="25787">MAKIDVVFEDNHLIAINKKGGDLSQKDKSNDDSLIEHIKLYIKEKFKKPGDVFLGSIHRLDRPTSGVIVYARTSKALTRMTKLFRDNDIKKSYFALVEGRPPDLSGYLKDYLKKDPIKNKSYIAKKGAANAKLAELKYEFIREVDNRYLIKLDLMTGRHHQIRVQLANIGCRIVGDLKYGYGTPNADKSICLHCSEIVFVHPVKKVEIRISARVPKIPEWKGVKGY</sequence>
<dbReference type="Gene3D" id="3.30.2350.10">
    <property type="entry name" value="Pseudouridine synthase"/>
    <property type="match status" value="1"/>
</dbReference>
<reference evidence="4" key="1">
    <citation type="journal article" date="2014" name="Int. J. Syst. Evol. Microbiol.">
        <title>Complete genome sequence of Corynebacterium casei LMG S-19264T (=DSM 44701T), isolated from a smear-ripened cheese.</title>
        <authorList>
            <consortium name="US DOE Joint Genome Institute (JGI-PGF)"/>
            <person name="Walter F."/>
            <person name="Albersmeier A."/>
            <person name="Kalinowski J."/>
            <person name="Ruckert C."/>
        </authorList>
    </citation>
    <scope>NUCLEOTIDE SEQUENCE</scope>
    <source>
        <strain evidence="4">NBRC 108769</strain>
    </source>
</reference>
<dbReference type="SUPFAM" id="SSF55120">
    <property type="entry name" value="Pseudouridine synthase"/>
    <property type="match status" value="1"/>
</dbReference>
<organism evidence="4 5">
    <name type="scientific">Portibacter lacus</name>
    <dbReference type="NCBI Taxonomy" id="1099794"/>
    <lineage>
        <taxon>Bacteria</taxon>
        <taxon>Pseudomonadati</taxon>
        <taxon>Bacteroidota</taxon>
        <taxon>Saprospiria</taxon>
        <taxon>Saprospirales</taxon>
        <taxon>Haliscomenobacteraceae</taxon>
        <taxon>Portibacter</taxon>
    </lineage>
</organism>
<keyword evidence="5" id="KW-1185">Reference proteome</keyword>
<dbReference type="GO" id="GO:0003723">
    <property type="term" value="F:RNA binding"/>
    <property type="evidence" value="ECO:0007669"/>
    <property type="project" value="InterPro"/>
</dbReference>
<dbReference type="GO" id="GO:0009982">
    <property type="term" value="F:pseudouridine synthase activity"/>
    <property type="evidence" value="ECO:0007669"/>
    <property type="project" value="InterPro"/>
</dbReference>
<dbReference type="InterPro" id="IPR050188">
    <property type="entry name" value="RluA_PseudoU_synthase"/>
</dbReference>
<evidence type="ECO:0000313" key="5">
    <source>
        <dbReference type="Proteomes" id="UP001156666"/>
    </source>
</evidence>
<evidence type="ECO:0000259" key="3">
    <source>
        <dbReference type="Pfam" id="PF00849"/>
    </source>
</evidence>
<feature type="domain" description="Pseudouridine synthase RsuA/RluA-like" evidence="3">
    <location>
        <begin position="12"/>
        <end position="167"/>
    </location>
</feature>
<comment type="similarity">
    <text evidence="1">Belongs to the pseudouridine synthase RluA family.</text>
</comment>
<dbReference type="CDD" id="cd02869">
    <property type="entry name" value="PseudoU_synth_RluA_like"/>
    <property type="match status" value="1"/>
</dbReference>
<dbReference type="InterPro" id="IPR020103">
    <property type="entry name" value="PsdUridine_synth_cat_dom_sf"/>
</dbReference>
<proteinExistence type="inferred from homology"/>